<dbReference type="InParanoid" id="A0A554NEN2"/>
<evidence type="ECO:0000256" key="1">
    <source>
        <dbReference type="SAM" id="Phobius"/>
    </source>
</evidence>
<comment type="caution">
    <text evidence="2">The sequence shown here is derived from an EMBL/GenBank/DDBJ whole genome shotgun (WGS) entry which is preliminary data.</text>
</comment>
<keyword evidence="3" id="KW-1185">Reference proteome</keyword>
<feature type="transmembrane region" description="Helical" evidence="1">
    <location>
        <begin position="129"/>
        <end position="150"/>
    </location>
</feature>
<keyword evidence="1" id="KW-1133">Transmembrane helix</keyword>
<evidence type="ECO:0000313" key="2">
    <source>
        <dbReference type="EMBL" id="TSD15818.1"/>
    </source>
</evidence>
<protein>
    <submittedName>
        <fullName evidence="2">Uncharacterized protein</fullName>
    </submittedName>
</protein>
<sequence length="157" mass="16471">MRSNERGESVPPRGEGLRATLRTLLLGSPRGGRRWGSLTALALALFAVTFLAYEFGVFYHSGGVVLLPFHAAIVGGTAAFWAGYGRKGLVAGWALSSLPLLGMQVEWATDISPRPLIDRVAYVVQPDGLLVLATVGLAVAAAGFAAGAFAQKYIDAL</sequence>
<feature type="transmembrane region" description="Helical" evidence="1">
    <location>
        <begin position="35"/>
        <end position="53"/>
    </location>
</feature>
<accession>A0A554NEN2</accession>
<feature type="transmembrane region" description="Helical" evidence="1">
    <location>
        <begin position="59"/>
        <end position="82"/>
    </location>
</feature>
<dbReference type="OrthoDB" id="271610at2157"/>
<evidence type="ECO:0000313" key="3">
    <source>
        <dbReference type="Proteomes" id="UP000319894"/>
    </source>
</evidence>
<reference evidence="2 3" key="1">
    <citation type="submission" date="2018-06" db="EMBL/GenBank/DDBJ databases">
        <title>Natronomonas sp. F16-60 a new haloarchaeon isolated from a solar saltern of Isla Cristina, Huelva, Spain.</title>
        <authorList>
            <person name="Duran-Viseras A."/>
            <person name="Sanchez-Porro C."/>
            <person name="Ventosa A."/>
        </authorList>
    </citation>
    <scope>NUCLEOTIDE SEQUENCE [LARGE SCALE GENOMIC DNA]</scope>
    <source>
        <strain evidence="2 3">F16-60</strain>
    </source>
</reference>
<name>A0A554NEN2_9EURY</name>
<organism evidence="2 3">
    <name type="scientific">Haloglomus irregulare</name>
    <dbReference type="NCBI Taxonomy" id="2234134"/>
    <lineage>
        <taxon>Archaea</taxon>
        <taxon>Methanobacteriati</taxon>
        <taxon>Methanobacteriota</taxon>
        <taxon>Stenosarchaea group</taxon>
        <taxon>Halobacteria</taxon>
        <taxon>Halobacteriales</taxon>
        <taxon>Natronomonadaceae</taxon>
        <taxon>Haloglomus</taxon>
    </lineage>
</organism>
<gene>
    <name evidence="2" type="ORF">DP107_01150</name>
</gene>
<dbReference type="Proteomes" id="UP000319894">
    <property type="component" value="Unassembled WGS sequence"/>
</dbReference>
<keyword evidence="1" id="KW-0812">Transmembrane</keyword>
<dbReference type="EMBL" id="QMDX01000001">
    <property type="protein sequence ID" value="TSD15818.1"/>
    <property type="molecule type" value="Genomic_DNA"/>
</dbReference>
<proteinExistence type="predicted"/>
<dbReference type="AlphaFoldDB" id="A0A554NEN2"/>
<feature type="transmembrane region" description="Helical" evidence="1">
    <location>
        <begin position="89"/>
        <end position="109"/>
    </location>
</feature>
<keyword evidence="1" id="KW-0472">Membrane</keyword>